<dbReference type="EMBL" id="MHKZ01000050">
    <property type="protein sequence ID" value="OGY98886.1"/>
    <property type="molecule type" value="Genomic_DNA"/>
</dbReference>
<evidence type="ECO:0000256" key="7">
    <source>
        <dbReference type="ARBA" id="ARBA00022917"/>
    </source>
</evidence>
<dbReference type="Gene3D" id="3.40.50.1820">
    <property type="entry name" value="alpha/beta hydrolase"/>
    <property type="match status" value="1"/>
</dbReference>
<dbReference type="EC" id="6.1.1.4" evidence="10"/>
<dbReference type="Gene3D" id="3.10.20.590">
    <property type="match status" value="1"/>
</dbReference>
<proteinExistence type="inferred from homology"/>
<dbReference type="InterPro" id="IPR029058">
    <property type="entry name" value="AB_hydrolase_fold"/>
</dbReference>
<feature type="region of interest" description="Disordered" evidence="11">
    <location>
        <begin position="1124"/>
        <end position="1153"/>
    </location>
</feature>
<evidence type="ECO:0000256" key="10">
    <source>
        <dbReference type="HAMAP-Rule" id="MF_00049"/>
    </source>
</evidence>
<feature type="binding site" evidence="10">
    <location>
        <position position="980"/>
    </location>
    <ligand>
        <name>ATP</name>
        <dbReference type="ChEBI" id="CHEBI:30616"/>
    </ligand>
</feature>
<dbReference type="InterPro" id="IPR000086">
    <property type="entry name" value="NUDIX_hydrolase_dom"/>
</dbReference>
<feature type="short sequence motif" description="'KMSKS' region" evidence="10">
    <location>
        <begin position="977"/>
        <end position="981"/>
    </location>
</feature>
<dbReference type="Gene3D" id="1.10.730.10">
    <property type="entry name" value="Isoleucyl-tRNA Synthetase, Domain 1"/>
    <property type="match status" value="1"/>
</dbReference>
<dbReference type="STRING" id="1798649.A3B13_00340"/>
<feature type="domain" description="Leucyl-tRNA synthetase editing" evidence="15">
    <location>
        <begin position="437"/>
        <end position="564"/>
    </location>
</feature>
<keyword evidence="7 10" id="KW-0648">Protein biosynthesis</keyword>
<dbReference type="Pfam" id="PF06821">
    <property type="entry name" value="Ser_hydrolase"/>
    <property type="match status" value="1"/>
</dbReference>
<dbReference type="InterPro" id="IPR015797">
    <property type="entry name" value="NUDIX_hydrolase-like_dom_sf"/>
</dbReference>
<comment type="subcellular location">
    <subcellularLocation>
        <location evidence="10">Cytoplasm</location>
    </subcellularLocation>
</comment>
<dbReference type="InterPro" id="IPR009080">
    <property type="entry name" value="tRNAsynth_Ia_anticodon-bd"/>
</dbReference>
<evidence type="ECO:0000313" key="17">
    <source>
        <dbReference type="Proteomes" id="UP000176287"/>
    </source>
</evidence>
<dbReference type="PROSITE" id="PS00178">
    <property type="entry name" value="AA_TRNA_LIGASE_I"/>
    <property type="match status" value="1"/>
</dbReference>
<dbReference type="SUPFAM" id="SSF47323">
    <property type="entry name" value="Anticodon-binding domain of a subclass of class I aminoacyl-tRNA synthetases"/>
    <property type="match status" value="1"/>
</dbReference>
<dbReference type="PANTHER" id="PTHR43740">
    <property type="entry name" value="LEUCYL-TRNA SYNTHETASE"/>
    <property type="match status" value="1"/>
</dbReference>
<dbReference type="GO" id="GO:0005524">
    <property type="term" value="F:ATP binding"/>
    <property type="evidence" value="ECO:0007669"/>
    <property type="project" value="UniProtKB-UniRule"/>
</dbReference>
<keyword evidence="6 10" id="KW-0067">ATP-binding</keyword>
<dbReference type="InterPro" id="IPR002302">
    <property type="entry name" value="Leu-tRNA-ligase"/>
</dbReference>
<dbReference type="Gene3D" id="3.90.79.10">
    <property type="entry name" value="Nucleoside Triphosphate Pyrophosphohydrolase"/>
    <property type="match status" value="1"/>
</dbReference>
<dbReference type="Gene3D" id="3.40.50.620">
    <property type="entry name" value="HUPs"/>
    <property type="match status" value="2"/>
</dbReference>
<dbReference type="InterPro" id="IPR009008">
    <property type="entry name" value="Val/Leu/Ile-tRNA-synth_edit"/>
</dbReference>
<dbReference type="Pfam" id="PF13603">
    <property type="entry name" value="tRNA-synt_1_2"/>
    <property type="match status" value="1"/>
</dbReference>
<gene>
    <name evidence="10" type="primary">leuS</name>
    <name evidence="16" type="ORF">A3B13_00340</name>
</gene>
<keyword evidence="5" id="KW-0378">Hydrolase</keyword>
<comment type="caution">
    <text evidence="16">The sequence shown here is derived from an EMBL/GenBank/DDBJ whole genome shotgun (WGS) entry which is preliminary data.</text>
</comment>
<dbReference type="CDD" id="cd07958">
    <property type="entry name" value="Anticodon_Ia_Leu_BEm"/>
    <property type="match status" value="1"/>
</dbReference>
<reference evidence="16 17" key="1">
    <citation type="journal article" date="2016" name="Nat. Commun.">
        <title>Thousands of microbial genomes shed light on interconnected biogeochemical processes in an aquifer system.</title>
        <authorList>
            <person name="Anantharaman K."/>
            <person name="Brown C.T."/>
            <person name="Hug L.A."/>
            <person name="Sharon I."/>
            <person name="Castelle C.J."/>
            <person name="Probst A.J."/>
            <person name="Thomas B.C."/>
            <person name="Singh A."/>
            <person name="Wilkins M.J."/>
            <person name="Karaoz U."/>
            <person name="Brodie E.L."/>
            <person name="Williams K.H."/>
            <person name="Hubbard S.S."/>
            <person name="Banfield J.F."/>
        </authorList>
    </citation>
    <scope>NUCLEOTIDE SEQUENCE [LARGE SCALE GENOMIC DNA]</scope>
</reference>
<feature type="domain" description="Methionyl/Valyl/Leucyl/Isoleucyl-tRNA synthetase anticodon-binding" evidence="14">
    <location>
        <begin position="1052"/>
        <end position="1191"/>
    </location>
</feature>
<dbReference type="PRINTS" id="PR00985">
    <property type="entry name" value="TRNASYNTHLEU"/>
</dbReference>
<feature type="domain" description="Nudix hydrolase" evidence="13">
    <location>
        <begin position="584"/>
        <end position="701"/>
    </location>
</feature>
<keyword evidence="2 10" id="KW-0963">Cytoplasm</keyword>
<evidence type="ECO:0000313" key="16">
    <source>
        <dbReference type="EMBL" id="OGY98886.1"/>
    </source>
</evidence>
<dbReference type="InterPro" id="IPR013155">
    <property type="entry name" value="M/V/L/I-tRNA-synth_anticd-bd"/>
</dbReference>
<dbReference type="SUPFAM" id="SSF52374">
    <property type="entry name" value="Nucleotidylyl transferase"/>
    <property type="match status" value="1"/>
</dbReference>
<dbReference type="SUPFAM" id="SSF50677">
    <property type="entry name" value="ValRS/IleRS/LeuRS editing domain"/>
    <property type="match status" value="1"/>
</dbReference>
<evidence type="ECO:0000259" key="14">
    <source>
        <dbReference type="Pfam" id="PF08264"/>
    </source>
</evidence>
<evidence type="ECO:0000259" key="13">
    <source>
        <dbReference type="Pfam" id="PF00293"/>
    </source>
</evidence>
<dbReference type="GO" id="GO:0004823">
    <property type="term" value="F:leucine-tRNA ligase activity"/>
    <property type="evidence" value="ECO:0007669"/>
    <property type="project" value="UniProtKB-UniRule"/>
</dbReference>
<keyword evidence="3 10" id="KW-0436">Ligase</keyword>
<feature type="compositionally biased region" description="Polar residues" evidence="11">
    <location>
        <begin position="1124"/>
        <end position="1151"/>
    </location>
</feature>
<dbReference type="FunFam" id="1.10.730.10:FF:000002">
    <property type="entry name" value="Leucine--tRNA ligase"/>
    <property type="match status" value="1"/>
</dbReference>
<comment type="caution">
    <text evidence="10">Lacks conserved residue(s) required for the propagation of feature annotation.</text>
</comment>
<protein>
    <recommendedName>
        <fullName evidence="10">Leucine--tRNA ligase</fullName>
        <ecNumber evidence="10">6.1.1.4</ecNumber>
    </recommendedName>
    <alternativeName>
        <fullName evidence="10">Leucyl-tRNA synthetase</fullName>
        <shortName evidence="10">LeuRS</shortName>
    </alternativeName>
</protein>
<evidence type="ECO:0000259" key="15">
    <source>
        <dbReference type="Pfam" id="PF13603"/>
    </source>
</evidence>
<dbReference type="Gene3D" id="3.90.740.10">
    <property type="entry name" value="Valyl/Leucyl/Isoleucyl-tRNA synthetase, editing domain"/>
    <property type="match status" value="1"/>
</dbReference>
<dbReference type="InterPro" id="IPR002300">
    <property type="entry name" value="aa-tRNA-synth_Ia"/>
</dbReference>
<accession>A0A1G2CCD0</accession>
<keyword evidence="8 10" id="KW-0030">Aminoacyl-tRNA synthetase</keyword>
<dbReference type="SUPFAM" id="SSF53474">
    <property type="entry name" value="alpha/beta-Hydrolases"/>
    <property type="match status" value="1"/>
</dbReference>
<dbReference type="GO" id="GO:0002161">
    <property type="term" value="F:aminoacyl-tRNA deacylase activity"/>
    <property type="evidence" value="ECO:0007669"/>
    <property type="project" value="InterPro"/>
</dbReference>
<feature type="domain" description="Aminoacyl-tRNA synthetase class Ia" evidence="12">
    <location>
        <begin position="867"/>
        <end position="1008"/>
    </location>
</feature>
<dbReference type="InterPro" id="IPR010662">
    <property type="entry name" value="RBBP9/YdeN"/>
</dbReference>
<evidence type="ECO:0000256" key="4">
    <source>
        <dbReference type="ARBA" id="ARBA00022741"/>
    </source>
</evidence>
<dbReference type="InterPro" id="IPR025709">
    <property type="entry name" value="Leu_tRNA-synth_edit"/>
</dbReference>
<dbReference type="InterPro" id="IPR020084">
    <property type="entry name" value="NUDIX_hydrolase_CS"/>
</dbReference>
<dbReference type="Pfam" id="PF08264">
    <property type="entry name" value="Anticodon_1"/>
    <property type="match status" value="1"/>
</dbReference>
<name>A0A1G2CCD0_9BACT</name>
<evidence type="ECO:0000256" key="1">
    <source>
        <dbReference type="ARBA" id="ARBA00005594"/>
    </source>
</evidence>
<organism evidence="16 17">
    <name type="scientific">Candidatus Liptonbacteria bacterium RIFCSPLOWO2_01_FULL_45_15</name>
    <dbReference type="NCBI Taxonomy" id="1798649"/>
    <lineage>
        <taxon>Bacteria</taxon>
        <taxon>Candidatus Liptoniibacteriota</taxon>
    </lineage>
</organism>
<dbReference type="GO" id="GO:0006429">
    <property type="term" value="P:leucyl-tRNA aminoacylation"/>
    <property type="evidence" value="ECO:0007669"/>
    <property type="project" value="UniProtKB-UniRule"/>
</dbReference>
<dbReference type="SUPFAM" id="SSF55811">
    <property type="entry name" value="Nudix"/>
    <property type="match status" value="1"/>
</dbReference>
<dbReference type="PROSITE" id="PS00893">
    <property type="entry name" value="NUDIX_BOX"/>
    <property type="match status" value="1"/>
</dbReference>
<evidence type="ECO:0000256" key="5">
    <source>
        <dbReference type="ARBA" id="ARBA00022801"/>
    </source>
</evidence>
<evidence type="ECO:0000256" key="6">
    <source>
        <dbReference type="ARBA" id="ARBA00022840"/>
    </source>
</evidence>
<dbReference type="PANTHER" id="PTHR43740:SF2">
    <property type="entry name" value="LEUCINE--TRNA LIGASE, MITOCHONDRIAL"/>
    <property type="match status" value="1"/>
</dbReference>
<dbReference type="Pfam" id="PF00133">
    <property type="entry name" value="tRNA-synt_1"/>
    <property type="match status" value="2"/>
</dbReference>
<keyword evidence="4 10" id="KW-0547">Nucleotide-binding</keyword>
<dbReference type="InterPro" id="IPR014729">
    <property type="entry name" value="Rossmann-like_a/b/a_fold"/>
</dbReference>
<dbReference type="InterPro" id="IPR001412">
    <property type="entry name" value="aa-tRNA-synth_I_CS"/>
</dbReference>
<dbReference type="Proteomes" id="UP000176287">
    <property type="component" value="Unassembled WGS sequence"/>
</dbReference>
<evidence type="ECO:0000256" key="8">
    <source>
        <dbReference type="ARBA" id="ARBA00023146"/>
    </source>
</evidence>
<evidence type="ECO:0000256" key="9">
    <source>
        <dbReference type="ARBA" id="ARBA00047469"/>
    </source>
</evidence>
<evidence type="ECO:0000259" key="12">
    <source>
        <dbReference type="Pfam" id="PF00133"/>
    </source>
</evidence>
<comment type="similarity">
    <text evidence="1 10">Belongs to the class-I aminoacyl-tRNA synthetase family.</text>
</comment>
<feature type="domain" description="Aminoacyl-tRNA synthetase class Ia" evidence="12">
    <location>
        <begin position="11"/>
        <end position="236"/>
    </location>
</feature>
<sequence>MKYNPQKIEKKWQRRWVQENIYEPNLKKSRRPFYNLMMFPYPSAEGLHVGNAYAFIGSDIYGRFKRMKGEDVFEPIGLDGFGIHSENYALKIGAHPAKQAKVSEKRFYKQLASLGNGFSWDEKLETYDPAYYKWTQWIFTQLFKRGLAYRKKQPVNWCPSCKTVLADEQVLQKSQILSSKSETNPKSQKITIGVCERCDTKVIKKDLEQWFFKITDYAEKLLKNIGGLDWSEKVKIAQRNWLGKSEGAEIDFEVKTKEKPNFVLLHGYKGSPKKDFFPWLKKELGKNEYKVFIPTLPNSKNPEVAEQVEHVLRHAKFDKNTILLGHSLGTIVTLKVLEKLKQPVQRSVLVAGFTENKFLDKDDRFDEQTFDWKFDWKKIRRNAGNVIILRDLNDPIIPYSRANELQKFLGGKIIDTIANQTHFNSKKEPVILKNILPKLTVFTTRPDTLFGATYMVLAPENELIPNLKSQILNLKGVENYIKKAKKKSEEERITEGQVKTGVELKGIKAINPANGKEIPVWVADYVLTGYGTGAIMAVPAHDERDFEFAKKYKLPIEQVVAPYFYAKEGKDAIRDDKKTIERKTAYAFLWDRKGNRYLCLDWEKFGWHSGIIGGVENDENYVKAAKREISEETGYKNIKFIKYLGGEVHNYFFAAHKDINRYAIGRGMLFELVNDKKTDIAPEDMQNHKPVWIEANKMKDWLNLSNFQYMRQVLESGKECFADYGIAINSGKFNGLDSEKAKWEITKFVEGKRKTQFRLRDWLISRQRYWGAPIPLVFCENCKKQAQNYADSTRINADKFPRKSALSQRKSVFTEGEIENPGWIAVPENKLPVKLPFVKDFRPKGTGKSPLAMVRSFYETKCPKCGGKARRETDVSDTFLDSAWYFLRYPSVSNYQSSMINPWDQKITRKWLPVNMYIGGAEHSVLHLLYSRFITMALHDMGVLDFSASARGRSASGGEEPFTKFRAHGLLIKDRTKMSKSKGNVVNPDEYIKNFGADTLRMYLMFLAPFEYGGDFREGGIIGIKRFLERAWRLYTDANLRMNANAANKEEKELTQLLHQTIKKVTDDIENLRYNTAISALMILLNKMEHPNAPIRIEHLEAFLKLLAPFAPHISEELWQQTRGLTQTERGQTQTKFPRKSAPSQRQSASKSIHLEKWPEYDPKLLKAETFTLIIQVNGKVRDTVESPAGISKEAAEKLALGREKIENSIKSSSVKKIIYVPGRLINIVV</sequence>
<evidence type="ECO:0000256" key="2">
    <source>
        <dbReference type="ARBA" id="ARBA00022490"/>
    </source>
</evidence>
<dbReference type="GO" id="GO:0005829">
    <property type="term" value="C:cytosol"/>
    <property type="evidence" value="ECO:0007669"/>
    <property type="project" value="TreeGrafter"/>
</dbReference>
<dbReference type="Pfam" id="PF00293">
    <property type="entry name" value="NUDIX"/>
    <property type="match status" value="1"/>
</dbReference>
<dbReference type="AlphaFoldDB" id="A0A1G2CCD0"/>
<dbReference type="HAMAP" id="MF_00049_B">
    <property type="entry name" value="Leu_tRNA_synth_B"/>
    <property type="match status" value="1"/>
</dbReference>
<evidence type="ECO:0000256" key="11">
    <source>
        <dbReference type="SAM" id="MobiDB-lite"/>
    </source>
</evidence>
<comment type="catalytic activity">
    <reaction evidence="9 10">
        <text>tRNA(Leu) + L-leucine + ATP = L-leucyl-tRNA(Leu) + AMP + diphosphate</text>
        <dbReference type="Rhea" id="RHEA:11688"/>
        <dbReference type="Rhea" id="RHEA-COMP:9613"/>
        <dbReference type="Rhea" id="RHEA-COMP:9622"/>
        <dbReference type="ChEBI" id="CHEBI:30616"/>
        <dbReference type="ChEBI" id="CHEBI:33019"/>
        <dbReference type="ChEBI" id="CHEBI:57427"/>
        <dbReference type="ChEBI" id="CHEBI:78442"/>
        <dbReference type="ChEBI" id="CHEBI:78494"/>
        <dbReference type="ChEBI" id="CHEBI:456215"/>
        <dbReference type="EC" id="6.1.1.4"/>
    </reaction>
</comment>
<evidence type="ECO:0000256" key="3">
    <source>
        <dbReference type="ARBA" id="ARBA00022598"/>
    </source>
</evidence>